<accession>B8J6A9</accession>
<gene>
    <name evidence="1" type="ordered locus">A2cp1_1748</name>
</gene>
<evidence type="ECO:0000313" key="1">
    <source>
        <dbReference type="EMBL" id="ACL65090.1"/>
    </source>
</evidence>
<dbReference type="AlphaFoldDB" id="B8J6A9"/>
<dbReference type="Proteomes" id="UP000007089">
    <property type="component" value="Chromosome"/>
</dbReference>
<reference evidence="1" key="1">
    <citation type="submission" date="2009-01" db="EMBL/GenBank/DDBJ databases">
        <title>Complete sequence of Anaeromyxobacter dehalogenans 2CP-1.</title>
        <authorList>
            <consortium name="US DOE Joint Genome Institute"/>
            <person name="Lucas S."/>
            <person name="Copeland A."/>
            <person name="Lapidus A."/>
            <person name="Glavina del Rio T."/>
            <person name="Dalin E."/>
            <person name="Tice H."/>
            <person name="Bruce D."/>
            <person name="Goodwin L."/>
            <person name="Pitluck S."/>
            <person name="Saunders E."/>
            <person name="Brettin T."/>
            <person name="Detter J.C."/>
            <person name="Han C."/>
            <person name="Larimer F."/>
            <person name="Land M."/>
            <person name="Hauser L."/>
            <person name="Kyrpides N."/>
            <person name="Ovchinnikova G."/>
            <person name="Beliaev A.S."/>
            <person name="Richardson P."/>
        </authorList>
    </citation>
    <scope>NUCLEOTIDE SEQUENCE</scope>
    <source>
        <strain evidence="1">2CP-1</strain>
    </source>
</reference>
<organism evidence="1 2">
    <name type="scientific">Anaeromyxobacter dehalogenans (strain ATCC BAA-258 / DSM 21875 / 2CP-1)</name>
    <dbReference type="NCBI Taxonomy" id="455488"/>
    <lineage>
        <taxon>Bacteria</taxon>
        <taxon>Pseudomonadati</taxon>
        <taxon>Myxococcota</taxon>
        <taxon>Myxococcia</taxon>
        <taxon>Myxococcales</taxon>
        <taxon>Cystobacterineae</taxon>
        <taxon>Anaeromyxobacteraceae</taxon>
        <taxon>Anaeromyxobacter</taxon>
    </lineage>
</organism>
<sequence length="66" mass="7190">MIHFYEEAAGGAACRAENGRFWTIVPVTVSCPACQAVLAERESERRDQRAPPPPCAPVLLGRLRPA</sequence>
<evidence type="ECO:0000313" key="2">
    <source>
        <dbReference type="Proteomes" id="UP000007089"/>
    </source>
</evidence>
<protein>
    <submittedName>
        <fullName evidence="1">Uncharacterized protein</fullName>
    </submittedName>
</protein>
<dbReference type="HOGENOM" id="CLU_2821683_0_0_7"/>
<proteinExistence type="predicted"/>
<dbReference type="RefSeq" id="WP_012633016.1">
    <property type="nucleotide sequence ID" value="NC_011891.1"/>
</dbReference>
<name>B8J6A9_ANAD2</name>
<keyword evidence="2" id="KW-1185">Reference proteome</keyword>
<dbReference type="KEGG" id="acp:A2cp1_1748"/>
<dbReference type="EMBL" id="CP001359">
    <property type="protein sequence ID" value="ACL65090.1"/>
    <property type="molecule type" value="Genomic_DNA"/>
</dbReference>